<dbReference type="AlphaFoldDB" id="A0A5D4SYD2"/>
<dbReference type="RefSeq" id="WP_148988391.1">
    <property type="nucleotide sequence ID" value="NZ_VTEV01000004.1"/>
</dbReference>
<accession>A0A5D4SYD2</accession>
<keyword evidence="1" id="KW-0812">Transmembrane</keyword>
<dbReference type="InterPro" id="IPR046350">
    <property type="entry name" value="Cystatin_sf"/>
</dbReference>
<dbReference type="Pfam" id="PF17881">
    <property type="entry name" value="TseB"/>
    <property type="match status" value="1"/>
</dbReference>
<evidence type="ECO:0000256" key="1">
    <source>
        <dbReference type="SAM" id="Phobius"/>
    </source>
</evidence>
<dbReference type="EMBL" id="VTEV01000004">
    <property type="protein sequence ID" value="TYS68430.1"/>
    <property type="molecule type" value="Genomic_DNA"/>
</dbReference>
<name>A0A5D4SYD2_9BACI</name>
<feature type="transmembrane region" description="Helical" evidence="1">
    <location>
        <begin position="6"/>
        <end position="24"/>
    </location>
</feature>
<evidence type="ECO:0000259" key="2">
    <source>
        <dbReference type="Pfam" id="PF17881"/>
    </source>
</evidence>
<reference evidence="3 4" key="1">
    <citation type="submission" date="2019-08" db="EMBL/GenBank/DDBJ databases">
        <title>Bacillus genomes from the desert of Cuatro Cienegas, Coahuila.</title>
        <authorList>
            <person name="Olmedo-Alvarez G."/>
        </authorList>
    </citation>
    <scope>NUCLEOTIDE SEQUENCE [LARGE SCALE GENOMIC DNA]</scope>
    <source>
        <strain evidence="3 4">CH28_1T</strain>
    </source>
</reference>
<evidence type="ECO:0000313" key="3">
    <source>
        <dbReference type="EMBL" id="TYS68430.1"/>
    </source>
</evidence>
<organism evidence="3 4">
    <name type="scientific">Sutcliffiella horikoshii</name>
    <dbReference type="NCBI Taxonomy" id="79883"/>
    <lineage>
        <taxon>Bacteria</taxon>
        <taxon>Bacillati</taxon>
        <taxon>Bacillota</taxon>
        <taxon>Bacilli</taxon>
        <taxon>Bacillales</taxon>
        <taxon>Bacillaceae</taxon>
        <taxon>Sutcliffiella</taxon>
    </lineage>
</organism>
<keyword evidence="1" id="KW-0472">Membrane</keyword>
<dbReference type="Gene3D" id="3.10.450.40">
    <property type="match status" value="2"/>
</dbReference>
<gene>
    <name evidence="3" type="ORF">FZC76_11925</name>
</gene>
<dbReference type="InterPro" id="IPR041401">
    <property type="entry name" value="TseB-like_dom"/>
</dbReference>
<sequence length="157" mass="18321">MKKWIIFSIIIIAIIILWQFISIYQTAMSPVKDQIEKGVAVAQKGAELQTVEDVAAYNGTDSYVIVQGTDSEKEELVVWVKESKEIVHTMKMNDGIPKEEVLNYLQTDREPKEIISISLAMEKNTPLWEIKYKDINDQYNLYYVKFENGEYFQRIIF</sequence>
<keyword evidence="1" id="KW-1133">Transmembrane helix</keyword>
<dbReference type="Proteomes" id="UP000322524">
    <property type="component" value="Unassembled WGS sequence"/>
</dbReference>
<feature type="domain" description="Cell wall elongation regulator TseB-like" evidence="2">
    <location>
        <begin position="39"/>
        <end position="80"/>
    </location>
</feature>
<proteinExistence type="predicted"/>
<protein>
    <submittedName>
        <fullName evidence="3">Peptidase</fullName>
    </submittedName>
</protein>
<comment type="caution">
    <text evidence="3">The sequence shown here is derived from an EMBL/GenBank/DDBJ whole genome shotgun (WGS) entry which is preliminary data.</text>
</comment>
<dbReference type="SUPFAM" id="SSF54403">
    <property type="entry name" value="Cystatin/monellin"/>
    <property type="match status" value="2"/>
</dbReference>
<evidence type="ECO:0000313" key="4">
    <source>
        <dbReference type="Proteomes" id="UP000322524"/>
    </source>
</evidence>
<dbReference type="OrthoDB" id="2381181at2"/>